<keyword evidence="1" id="KW-0175">Coiled coil</keyword>
<evidence type="ECO:0000313" key="2">
    <source>
        <dbReference type="EMBL" id="CAG9996987.1"/>
    </source>
</evidence>
<organism evidence="2 3">
    <name type="scientific">Clonostachys byssicola</name>
    <dbReference type="NCBI Taxonomy" id="160290"/>
    <lineage>
        <taxon>Eukaryota</taxon>
        <taxon>Fungi</taxon>
        <taxon>Dikarya</taxon>
        <taxon>Ascomycota</taxon>
        <taxon>Pezizomycotina</taxon>
        <taxon>Sordariomycetes</taxon>
        <taxon>Hypocreomycetidae</taxon>
        <taxon>Hypocreales</taxon>
        <taxon>Bionectriaceae</taxon>
        <taxon>Clonostachys</taxon>
    </lineage>
</organism>
<accession>A0A9N9UUH0</accession>
<reference evidence="2" key="1">
    <citation type="submission" date="2021-10" db="EMBL/GenBank/DDBJ databases">
        <authorList>
            <person name="Piombo E."/>
        </authorList>
    </citation>
    <scope>NUCLEOTIDE SEQUENCE</scope>
</reference>
<dbReference type="PANTHER" id="PTHR21974:SF2">
    <property type="entry name" value="RE15880P"/>
    <property type="match status" value="1"/>
</dbReference>
<dbReference type="EMBL" id="CABFNO020001541">
    <property type="protein sequence ID" value="CAG9996987.1"/>
    <property type="molecule type" value="Genomic_DNA"/>
</dbReference>
<feature type="coiled-coil region" evidence="1">
    <location>
        <begin position="303"/>
        <end position="337"/>
    </location>
</feature>
<evidence type="ECO:0000313" key="3">
    <source>
        <dbReference type="Proteomes" id="UP000754883"/>
    </source>
</evidence>
<evidence type="ECO:0000256" key="1">
    <source>
        <dbReference type="SAM" id="Coils"/>
    </source>
</evidence>
<dbReference type="PANTHER" id="PTHR21974">
    <property type="entry name" value="RE15880P"/>
    <property type="match status" value="1"/>
</dbReference>
<dbReference type="Proteomes" id="UP000754883">
    <property type="component" value="Unassembled WGS sequence"/>
</dbReference>
<protein>
    <submittedName>
        <fullName evidence="2">Uncharacterized protein</fullName>
    </submittedName>
</protein>
<comment type="caution">
    <text evidence="2">The sequence shown here is derived from an EMBL/GenBank/DDBJ whole genome shotgun (WGS) entry which is preliminary data.</text>
</comment>
<proteinExistence type="predicted"/>
<dbReference type="OrthoDB" id="2562743at2759"/>
<keyword evidence="3" id="KW-1185">Reference proteome</keyword>
<gene>
    <name evidence="2" type="ORF">CBYS24578_00016014</name>
</gene>
<dbReference type="AlphaFoldDB" id="A0A9N9UUH0"/>
<feature type="coiled-coil region" evidence="1">
    <location>
        <begin position="1"/>
        <end position="59"/>
    </location>
</feature>
<name>A0A9N9UUH0_9HYPO</name>
<sequence length="347" mass="40518">MSSIEQQIREASTRNAELLRTLAETDYAQPSLKEQIILIDDLQKQIEKNNKNLQLYDTQRKAELKDHEKYRDSHFRRFLYKATGNKDKFAEKASKEEKEYYDVLQKQHETTVLNNGLKEQHDEAKRVRGELETAVELHKHSQLELDSLYNSIFAGETPRFPEEDALERESDNTLQRYHDVRTKLEEELRVLKLVNQAQGKVREALQHMDDARSASRMDMFGFDGIADAMERSALTKADIAYHDARNFAERANFDDLPAVNINHGHIMRDVIFDNIFTDMQFHEEIKRAQNEMEKFGSFIKQKLTASQEKKKSIEVELKQAEKDLETARINLQAERMKLFEQVAKGAP</sequence>